<evidence type="ECO:0000256" key="5">
    <source>
        <dbReference type="ARBA" id="ARBA00023136"/>
    </source>
</evidence>
<protein>
    <submittedName>
        <fullName evidence="7">Putative PurR-regulated permease PerM</fullName>
    </submittedName>
</protein>
<dbReference type="Proteomes" id="UP000542125">
    <property type="component" value="Unassembled WGS sequence"/>
</dbReference>
<dbReference type="InterPro" id="IPR002549">
    <property type="entry name" value="AI-2E-like"/>
</dbReference>
<comment type="caution">
    <text evidence="7">The sequence shown here is derived from an EMBL/GenBank/DDBJ whole genome shotgun (WGS) entry which is preliminary data.</text>
</comment>
<keyword evidence="3 6" id="KW-0812">Transmembrane</keyword>
<dbReference type="Pfam" id="PF01594">
    <property type="entry name" value="AI-2E_transport"/>
    <property type="match status" value="1"/>
</dbReference>
<sequence length="343" mass="37134">MIPSPQARRFDTPQLCLFASWAIMAIGLIGILYLHLLLALLAGLLVYQLVHTLAPLMQRRFSDERARLIAVAFLAAVIIGLLTAAVLAGVAFMRSEAARLPMLYDRLTAIIAQARLQLPGFVVDYLPDNPAEIRAAVTDWVTEHTQQLQVAGKGAITAFVHLLIGMVLGAMIALQQTQPGHVRKPLALELGGRAELLSNAFQRVVFAQVRISLLNTAFTALFLLVALPLFGVKLPLSKTLVLVTFVVGLLPVVGNLISNTLIVLVGISVSLSVGIAALVFLILIHKLEYFLNARIVGARIQASSWEILLAMLVLEAAFGVPGLVAAPIYYAYLKSELARRQLV</sequence>
<accession>A0A7Y9IU63</accession>
<keyword evidence="8" id="KW-1185">Reference proteome</keyword>
<evidence type="ECO:0000256" key="4">
    <source>
        <dbReference type="ARBA" id="ARBA00022989"/>
    </source>
</evidence>
<evidence type="ECO:0000313" key="8">
    <source>
        <dbReference type="Proteomes" id="UP000542125"/>
    </source>
</evidence>
<feature type="transmembrane region" description="Helical" evidence="6">
    <location>
        <begin position="68"/>
        <end position="93"/>
    </location>
</feature>
<comment type="subcellular location">
    <subcellularLocation>
        <location evidence="1">Membrane</location>
        <topology evidence="1">Multi-pass membrane protein</topology>
    </subcellularLocation>
</comment>
<proteinExistence type="inferred from homology"/>
<feature type="transmembrane region" description="Helical" evidence="6">
    <location>
        <begin position="307"/>
        <end position="332"/>
    </location>
</feature>
<keyword evidence="4 6" id="KW-1133">Transmembrane helix</keyword>
<organism evidence="7 8">
    <name type="scientific">Pigmentiphaga litoralis</name>
    <dbReference type="NCBI Taxonomy" id="516702"/>
    <lineage>
        <taxon>Bacteria</taxon>
        <taxon>Pseudomonadati</taxon>
        <taxon>Pseudomonadota</taxon>
        <taxon>Betaproteobacteria</taxon>
        <taxon>Burkholderiales</taxon>
        <taxon>Alcaligenaceae</taxon>
        <taxon>Pigmentiphaga</taxon>
    </lineage>
</organism>
<evidence type="ECO:0000256" key="2">
    <source>
        <dbReference type="ARBA" id="ARBA00009773"/>
    </source>
</evidence>
<reference evidence="7 8" key="1">
    <citation type="submission" date="2020-07" db="EMBL/GenBank/DDBJ databases">
        <title>Genomic Encyclopedia of Type Strains, Phase IV (KMG-V): Genome sequencing to study the core and pangenomes of soil and plant-associated prokaryotes.</title>
        <authorList>
            <person name="Whitman W."/>
        </authorList>
    </citation>
    <scope>NUCLEOTIDE SEQUENCE [LARGE SCALE GENOMIC DNA]</scope>
    <source>
        <strain evidence="7 8">SAS40</strain>
    </source>
</reference>
<dbReference type="EMBL" id="JACBYR010000001">
    <property type="protein sequence ID" value="NYE83019.1"/>
    <property type="molecule type" value="Genomic_DNA"/>
</dbReference>
<evidence type="ECO:0000256" key="3">
    <source>
        <dbReference type="ARBA" id="ARBA00022692"/>
    </source>
</evidence>
<feature type="transmembrane region" description="Helical" evidence="6">
    <location>
        <begin position="261"/>
        <end position="287"/>
    </location>
</feature>
<keyword evidence="5 6" id="KW-0472">Membrane</keyword>
<dbReference type="RefSeq" id="WP_179586357.1">
    <property type="nucleotide sequence ID" value="NZ_JACBYR010000001.1"/>
</dbReference>
<feature type="transmembrane region" description="Helical" evidence="6">
    <location>
        <begin position="236"/>
        <end position="254"/>
    </location>
</feature>
<feature type="transmembrane region" description="Helical" evidence="6">
    <location>
        <begin position="155"/>
        <end position="174"/>
    </location>
</feature>
<name>A0A7Y9IU63_9BURK</name>
<dbReference type="AlphaFoldDB" id="A0A7Y9IU63"/>
<dbReference type="GO" id="GO:0016020">
    <property type="term" value="C:membrane"/>
    <property type="evidence" value="ECO:0007669"/>
    <property type="project" value="UniProtKB-SubCell"/>
</dbReference>
<evidence type="ECO:0000256" key="1">
    <source>
        <dbReference type="ARBA" id="ARBA00004141"/>
    </source>
</evidence>
<feature type="transmembrane region" description="Helical" evidence="6">
    <location>
        <begin position="211"/>
        <end position="230"/>
    </location>
</feature>
<feature type="transmembrane region" description="Helical" evidence="6">
    <location>
        <begin position="20"/>
        <end position="47"/>
    </location>
</feature>
<comment type="similarity">
    <text evidence="2">Belongs to the autoinducer-2 exporter (AI-2E) (TC 2.A.86) family.</text>
</comment>
<evidence type="ECO:0000256" key="6">
    <source>
        <dbReference type="SAM" id="Phobius"/>
    </source>
</evidence>
<evidence type="ECO:0000313" key="7">
    <source>
        <dbReference type="EMBL" id="NYE83019.1"/>
    </source>
</evidence>
<gene>
    <name evidence="7" type="ORF">FHW18_002290</name>
</gene>